<evidence type="ECO:0000313" key="1">
    <source>
        <dbReference type="EMBL" id="KAA1257466.1"/>
    </source>
</evidence>
<dbReference type="EMBL" id="VRLW01000002">
    <property type="protein sequence ID" value="KAA1257466.1"/>
    <property type="molecule type" value="Genomic_DNA"/>
</dbReference>
<keyword evidence="2" id="KW-1185">Reference proteome</keyword>
<accession>A0A5B1CAB0</accession>
<protein>
    <submittedName>
        <fullName evidence="1">Uncharacterized protein</fullName>
    </submittedName>
</protein>
<dbReference type="Proteomes" id="UP000322699">
    <property type="component" value="Unassembled WGS sequence"/>
</dbReference>
<organism evidence="1 2">
    <name type="scientific">Rubripirellula obstinata</name>
    <dbReference type="NCBI Taxonomy" id="406547"/>
    <lineage>
        <taxon>Bacteria</taxon>
        <taxon>Pseudomonadati</taxon>
        <taxon>Planctomycetota</taxon>
        <taxon>Planctomycetia</taxon>
        <taxon>Pirellulales</taxon>
        <taxon>Pirellulaceae</taxon>
        <taxon>Rubripirellula</taxon>
    </lineage>
</organism>
<evidence type="ECO:0000313" key="2">
    <source>
        <dbReference type="Proteomes" id="UP000322699"/>
    </source>
</evidence>
<sequence length="218" mass="24466">MATFRRCFPLARGALAASRRCFPLPRHNARLKTRITMRCTGVRVVASLCKFKLVRPYPVIATVIRLSRGHLMPVSRPPGHNLRLDWLLVQLLQRLALLYLFATELPDRYSGPPWSIPTVARVAGHRRGGTPAIHDPTLVMVRSPIPKTFTAIQDLFMRRRPVDVSCFAGYARSNVAASRRCFLLEQVMLVSHRCFSTACTHCCDSCMTLISIVSHADG</sequence>
<dbReference type="AlphaFoldDB" id="A0A5B1CAB0"/>
<comment type="caution">
    <text evidence="1">The sequence shown here is derived from an EMBL/GenBank/DDBJ whole genome shotgun (WGS) entry which is preliminary data.</text>
</comment>
<reference evidence="1 2" key="1">
    <citation type="submission" date="2019-08" db="EMBL/GenBank/DDBJ databases">
        <title>Deep-cultivation of Planctomycetes and their phenomic and genomic characterization uncovers novel biology.</title>
        <authorList>
            <person name="Wiegand S."/>
            <person name="Jogler M."/>
            <person name="Boedeker C."/>
            <person name="Pinto D."/>
            <person name="Vollmers J."/>
            <person name="Rivas-Marin E."/>
            <person name="Kohn T."/>
            <person name="Peeters S.H."/>
            <person name="Heuer A."/>
            <person name="Rast P."/>
            <person name="Oberbeckmann S."/>
            <person name="Bunk B."/>
            <person name="Jeske O."/>
            <person name="Meyerdierks A."/>
            <person name="Storesund J.E."/>
            <person name="Kallscheuer N."/>
            <person name="Luecker S."/>
            <person name="Lage O.M."/>
            <person name="Pohl T."/>
            <person name="Merkel B.J."/>
            <person name="Hornburger P."/>
            <person name="Mueller R.-W."/>
            <person name="Bruemmer F."/>
            <person name="Labrenz M."/>
            <person name="Spormann A.M."/>
            <person name="Op Den Camp H."/>
            <person name="Overmann J."/>
            <person name="Amann R."/>
            <person name="Jetten M.S.M."/>
            <person name="Mascher T."/>
            <person name="Medema M.H."/>
            <person name="Devos D.P."/>
            <person name="Kaster A.-K."/>
            <person name="Ovreas L."/>
            <person name="Rohde M."/>
            <person name="Galperin M.Y."/>
            <person name="Jogler C."/>
        </authorList>
    </citation>
    <scope>NUCLEOTIDE SEQUENCE [LARGE SCALE GENOMIC DNA]</scope>
    <source>
        <strain evidence="1 2">LF1</strain>
    </source>
</reference>
<name>A0A5B1CAB0_9BACT</name>
<proteinExistence type="predicted"/>
<gene>
    <name evidence="1" type="ORF">LF1_53150</name>
</gene>